<gene>
    <name evidence="2" type="ORF">FOZ62_021713</name>
</gene>
<comment type="caution">
    <text evidence="2">The sequence shown here is derived from an EMBL/GenBank/DDBJ whole genome shotgun (WGS) entry which is preliminary data.</text>
</comment>
<feature type="compositionally biased region" description="Acidic residues" evidence="1">
    <location>
        <begin position="48"/>
        <end position="62"/>
    </location>
</feature>
<protein>
    <submittedName>
        <fullName evidence="2">Uncharacterized protein</fullName>
    </submittedName>
</protein>
<evidence type="ECO:0000313" key="2">
    <source>
        <dbReference type="EMBL" id="KAF4729768.1"/>
    </source>
</evidence>
<feature type="non-terminal residue" evidence="2">
    <location>
        <position position="111"/>
    </location>
</feature>
<proteinExistence type="predicted"/>
<dbReference type="Proteomes" id="UP000574390">
    <property type="component" value="Unassembled WGS sequence"/>
</dbReference>
<sequence length="111" mass="12613">WGDSGNGDQWKSAKNWEDTKKDGASDDQKEDPWTKGSGHEADDHQSEEYADGDDDEDAVADMEYSDDWTKTYVWVRCATVGQLEFTIGDLPEFDSSIDTSSLWTFTVYLNR</sequence>
<feature type="compositionally biased region" description="Basic and acidic residues" evidence="1">
    <location>
        <begin position="14"/>
        <end position="47"/>
    </location>
</feature>
<evidence type="ECO:0000313" key="3">
    <source>
        <dbReference type="Proteomes" id="UP000574390"/>
    </source>
</evidence>
<evidence type="ECO:0000256" key="1">
    <source>
        <dbReference type="SAM" id="MobiDB-lite"/>
    </source>
</evidence>
<accession>A0A7J6SA13</accession>
<dbReference type="EMBL" id="JABANM010016251">
    <property type="protein sequence ID" value="KAF4729768.1"/>
    <property type="molecule type" value="Genomic_DNA"/>
</dbReference>
<dbReference type="AlphaFoldDB" id="A0A7J6SA13"/>
<feature type="region of interest" description="Disordered" evidence="1">
    <location>
        <begin position="1"/>
        <end position="62"/>
    </location>
</feature>
<name>A0A7J6SA13_PEROL</name>
<feature type="non-terminal residue" evidence="2">
    <location>
        <position position="1"/>
    </location>
</feature>
<reference evidence="2 3" key="1">
    <citation type="submission" date="2020-04" db="EMBL/GenBank/DDBJ databases">
        <title>Perkinsus olseni comparative genomics.</title>
        <authorList>
            <person name="Bogema D.R."/>
        </authorList>
    </citation>
    <scope>NUCLEOTIDE SEQUENCE [LARGE SCALE GENOMIC DNA]</scope>
    <source>
        <strain evidence="2">ATCC PRA-205</strain>
    </source>
</reference>
<organism evidence="2 3">
    <name type="scientific">Perkinsus olseni</name>
    <name type="common">Perkinsus atlanticus</name>
    <dbReference type="NCBI Taxonomy" id="32597"/>
    <lineage>
        <taxon>Eukaryota</taxon>
        <taxon>Sar</taxon>
        <taxon>Alveolata</taxon>
        <taxon>Perkinsozoa</taxon>
        <taxon>Perkinsea</taxon>
        <taxon>Perkinsida</taxon>
        <taxon>Perkinsidae</taxon>
        <taxon>Perkinsus</taxon>
    </lineage>
</organism>